<organism evidence="2 3">
    <name type="scientific">Nocardia ninae NBRC 108245</name>
    <dbReference type="NCBI Taxonomy" id="1210091"/>
    <lineage>
        <taxon>Bacteria</taxon>
        <taxon>Bacillati</taxon>
        <taxon>Actinomycetota</taxon>
        <taxon>Actinomycetes</taxon>
        <taxon>Mycobacteriales</taxon>
        <taxon>Nocardiaceae</taxon>
        <taxon>Nocardia</taxon>
    </lineage>
</organism>
<evidence type="ECO:0000256" key="1">
    <source>
        <dbReference type="SAM" id="MobiDB-lite"/>
    </source>
</evidence>
<evidence type="ECO:0000313" key="3">
    <source>
        <dbReference type="Proteomes" id="UP000321424"/>
    </source>
</evidence>
<comment type="caution">
    <text evidence="2">The sequence shown here is derived from an EMBL/GenBank/DDBJ whole genome shotgun (WGS) entry which is preliminary data.</text>
</comment>
<feature type="region of interest" description="Disordered" evidence="1">
    <location>
        <begin position="1"/>
        <end position="32"/>
    </location>
</feature>
<accession>A0A511MUJ1</accession>
<proteinExistence type="predicted"/>
<reference evidence="2 3" key="1">
    <citation type="submission" date="2019-07" db="EMBL/GenBank/DDBJ databases">
        <title>Whole genome shotgun sequence of Nocardia ninae NBRC 108245.</title>
        <authorList>
            <person name="Hosoyama A."/>
            <person name="Uohara A."/>
            <person name="Ohji S."/>
            <person name="Ichikawa N."/>
        </authorList>
    </citation>
    <scope>NUCLEOTIDE SEQUENCE [LARGE SCALE GENOMIC DNA]</scope>
    <source>
        <strain evidence="2 3">NBRC 108245</strain>
    </source>
</reference>
<name>A0A511MUJ1_9NOCA</name>
<sequence length="92" mass="9803">MQEERQTPTSASTAHLNRGRPPTSSAVGDRCGHDQCDADADTITRTAKAKGTNISRHPRSEQAFPYGTVSGTRRLIAAGKRAGLGLEMRVAP</sequence>
<gene>
    <name evidence="2" type="ORF">NN4_87920</name>
</gene>
<dbReference type="EMBL" id="BJXA01000152">
    <property type="protein sequence ID" value="GEM44273.1"/>
    <property type="molecule type" value="Genomic_DNA"/>
</dbReference>
<protein>
    <submittedName>
        <fullName evidence="2">Uncharacterized protein</fullName>
    </submittedName>
</protein>
<keyword evidence="3" id="KW-1185">Reference proteome</keyword>
<dbReference type="Proteomes" id="UP000321424">
    <property type="component" value="Unassembled WGS sequence"/>
</dbReference>
<evidence type="ECO:0000313" key="2">
    <source>
        <dbReference type="EMBL" id="GEM44273.1"/>
    </source>
</evidence>
<dbReference type="AlphaFoldDB" id="A0A511MUJ1"/>